<dbReference type="AlphaFoldDB" id="A0A4U6TKR4"/>
<dbReference type="EMBL" id="CM016558">
    <property type="protein sequence ID" value="TKW03118.1"/>
    <property type="molecule type" value="Genomic_DNA"/>
</dbReference>
<dbReference type="Pfam" id="PF03478">
    <property type="entry name" value="Beta-prop_KIB1-4"/>
    <property type="match status" value="1"/>
</dbReference>
<name>A0A4U6TKR4_SETVI</name>
<organism evidence="2 3">
    <name type="scientific">Setaria viridis</name>
    <name type="common">Green bristlegrass</name>
    <name type="synonym">Setaria italica subsp. viridis</name>
    <dbReference type="NCBI Taxonomy" id="4556"/>
    <lineage>
        <taxon>Eukaryota</taxon>
        <taxon>Viridiplantae</taxon>
        <taxon>Streptophyta</taxon>
        <taxon>Embryophyta</taxon>
        <taxon>Tracheophyta</taxon>
        <taxon>Spermatophyta</taxon>
        <taxon>Magnoliopsida</taxon>
        <taxon>Liliopsida</taxon>
        <taxon>Poales</taxon>
        <taxon>Poaceae</taxon>
        <taxon>PACMAD clade</taxon>
        <taxon>Panicoideae</taxon>
        <taxon>Panicodae</taxon>
        <taxon>Paniceae</taxon>
        <taxon>Cenchrinae</taxon>
        <taxon>Setaria</taxon>
    </lineage>
</organism>
<dbReference type="Gramene" id="TKW03118">
    <property type="protein sequence ID" value="TKW03118"/>
    <property type="gene ID" value="SEVIR_7G002100v2"/>
</dbReference>
<evidence type="ECO:0000313" key="2">
    <source>
        <dbReference type="EMBL" id="TKW03118.1"/>
    </source>
</evidence>
<reference evidence="2" key="1">
    <citation type="submission" date="2019-03" db="EMBL/GenBank/DDBJ databases">
        <title>WGS assembly of Setaria viridis.</title>
        <authorList>
            <person name="Huang P."/>
            <person name="Jenkins J."/>
            <person name="Grimwood J."/>
            <person name="Barry K."/>
            <person name="Healey A."/>
            <person name="Mamidi S."/>
            <person name="Sreedasyam A."/>
            <person name="Shu S."/>
            <person name="Feldman M."/>
            <person name="Wu J."/>
            <person name="Yu Y."/>
            <person name="Chen C."/>
            <person name="Johnson J."/>
            <person name="Rokhsar D."/>
            <person name="Baxter I."/>
            <person name="Schmutz J."/>
            <person name="Brutnell T."/>
            <person name="Kellogg E."/>
        </authorList>
    </citation>
    <scope>NUCLEOTIDE SEQUENCE [LARGE SCALE GENOMIC DNA]</scope>
</reference>
<dbReference type="PANTHER" id="PTHR45560:SF6">
    <property type="entry name" value="DUF295 DOMAIN-CONTAINING PROTEIN"/>
    <property type="match status" value="1"/>
</dbReference>
<evidence type="ECO:0000313" key="3">
    <source>
        <dbReference type="Proteomes" id="UP000298652"/>
    </source>
</evidence>
<keyword evidence="3" id="KW-1185">Reference proteome</keyword>
<dbReference type="Proteomes" id="UP000298652">
    <property type="component" value="Chromosome 7"/>
</dbReference>
<evidence type="ECO:0000259" key="1">
    <source>
        <dbReference type="Pfam" id="PF03478"/>
    </source>
</evidence>
<proteinExistence type="predicted"/>
<feature type="domain" description="KIB1-4 beta-propeller" evidence="1">
    <location>
        <begin position="70"/>
        <end position="374"/>
    </location>
</feature>
<accession>A0A4U6TKR4</accession>
<sequence>MANTRSHSGNILDRLPPELLAEIHGRLGLVDCFSFLVACGASSRRHLLLLKPEPPCLLLPGSTPGMSTLFSLSDRGDATAPAAPAPDPSTVVLGSSAGWLVTAGAREQLMMTNPVTGDQVDLPAITTIPFIRRKESTHSFLVDVEPFLQMRRFSGGSPLIRPKATASSLPAEQFRSSFYHKVVLSGSPRSGEGYVAMLILNRQYGGAPAFATAEHSAWRLAPFHDTVEDAIYHGGRFYSVTYSSVVESWHRHGDTGEFTSKTVAPRLACQDQYHYYKRHRKYLAAAPDGRLMAVHKHQRSCVFTVQALDEERGQWKETKDIGDAALFVGVNSSMCVPAGEHHPGIVRAGCVYFTNDQLDQAYLDWNLLRRYGSANSGYGVELRDRDVGVLSLKDGKVEKLVDGLGRRHLFWPLPAWFTPSIS</sequence>
<gene>
    <name evidence="2" type="ORF">SEVIR_7G002100v2</name>
</gene>
<protein>
    <recommendedName>
        <fullName evidence="1">KIB1-4 beta-propeller domain-containing protein</fullName>
    </recommendedName>
</protein>
<dbReference type="PANTHER" id="PTHR45560">
    <property type="entry name" value="OS04G0163150 PROTEIN-RELATED"/>
    <property type="match status" value="1"/>
</dbReference>
<dbReference type="InterPro" id="IPR005174">
    <property type="entry name" value="KIB1-4_b-propeller"/>
</dbReference>
<dbReference type="OMA" id="CNDAYDQ"/>